<dbReference type="AlphaFoldDB" id="A0A4U9CWT2"/>
<reference evidence="1 2" key="1">
    <citation type="submission" date="2019-04" db="EMBL/GenBank/DDBJ databases">
        <authorList>
            <consortium name="Pathogen Informatics"/>
        </authorList>
    </citation>
    <scope>NUCLEOTIDE SEQUENCE [LARGE SCALE GENOMIC DNA]</scope>
    <source>
        <strain evidence="1 2">NCTC9185</strain>
    </source>
</reference>
<accession>A0A4U9CWT2</accession>
<gene>
    <name evidence="1" type="ORF">NCTC9185_00001</name>
</gene>
<dbReference type="EMBL" id="CABDVU010000001">
    <property type="protein sequence ID" value="VTN08128.1"/>
    <property type="molecule type" value="Genomic_DNA"/>
</dbReference>
<sequence length="371" mass="38274">MLAAEKIEAAVGKQIHGIDFTFAAVPARSANVIVARSIAGVGADQHSRLFVNVRIDVHHFAVEFDLGVGCRHGRLPGIGKALFQRNEDFVELFIVIGPVRRGAVGAIVVVLAAVGVPARQAAPGWAIDVDTLILVTGGEAGCAAEVGIENAGEERFFAVVAIEPGVIILIAGDNTRPHVTVLGQRALHIGDVALLVPAAVLGGDIAGKLAAGGMLADHVDRCGGVARPGQQAVGAAYDLDPLKKRGIGERVAEVPAGLKPGRNAVDHIVVYLKAAGIIAAAIGVRLAPADPEGIIHHVAEGLQLLILHPLLADDADRLRNIALGHQHFCSGGGGFNAVILPLLVDAGWRCSFYNDGVVGRVGGKAEGGVER</sequence>
<proteinExistence type="predicted"/>
<evidence type="ECO:0000313" key="2">
    <source>
        <dbReference type="Proteomes" id="UP000339249"/>
    </source>
</evidence>
<organism evidence="1 2">
    <name type="scientific">Raoultella terrigena</name>
    <name type="common">Klebsiella terrigena</name>
    <dbReference type="NCBI Taxonomy" id="577"/>
    <lineage>
        <taxon>Bacteria</taxon>
        <taxon>Pseudomonadati</taxon>
        <taxon>Pseudomonadota</taxon>
        <taxon>Gammaproteobacteria</taxon>
        <taxon>Enterobacterales</taxon>
        <taxon>Enterobacteriaceae</taxon>
        <taxon>Klebsiella/Raoultella group</taxon>
        <taxon>Raoultella</taxon>
    </lineage>
</organism>
<evidence type="ECO:0000313" key="1">
    <source>
        <dbReference type="EMBL" id="VTN08128.1"/>
    </source>
</evidence>
<name>A0A4U9CWT2_RAOTE</name>
<dbReference type="Proteomes" id="UP000339249">
    <property type="component" value="Unassembled WGS sequence"/>
</dbReference>
<protein>
    <submittedName>
        <fullName evidence="1">Uncharacterized protein</fullName>
    </submittedName>
</protein>